<dbReference type="EMBL" id="AC135226">
    <property type="protein sequence ID" value="AAO37494.1"/>
    <property type="molecule type" value="Genomic_DNA"/>
</dbReference>
<reference evidence="3" key="1">
    <citation type="journal article" date="2005" name="Nature">
        <title>The map-based sequence of the rice genome.</title>
        <authorList>
            <consortium name="International rice genome sequencing project (IRGSP)"/>
            <person name="Matsumoto T."/>
            <person name="Wu J."/>
            <person name="Kanamori H."/>
            <person name="Katayose Y."/>
            <person name="Fujisawa M."/>
            <person name="Namiki N."/>
            <person name="Mizuno H."/>
            <person name="Yamamoto K."/>
            <person name="Antonio B.A."/>
            <person name="Baba T."/>
            <person name="Sakata K."/>
            <person name="Nagamura Y."/>
            <person name="Aoki H."/>
            <person name="Arikawa K."/>
            <person name="Arita K."/>
            <person name="Bito T."/>
            <person name="Chiden Y."/>
            <person name="Fujitsuka N."/>
            <person name="Fukunaka R."/>
            <person name="Hamada M."/>
            <person name="Harada C."/>
            <person name="Hayashi A."/>
            <person name="Hijishita S."/>
            <person name="Honda M."/>
            <person name="Hosokawa S."/>
            <person name="Ichikawa Y."/>
            <person name="Idonuma A."/>
            <person name="Iijima M."/>
            <person name="Ikeda M."/>
            <person name="Ikeno M."/>
            <person name="Ito K."/>
            <person name="Ito S."/>
            <person name="Ito T."/>
            <person name="Ito Y."/>
            <person name="Ito Y."/>
            <person name="Iwabuchi A."/>
            <person name="Kamiya K."/>
            <person name="Karasawa W."/>
            <person name="Kurita K."/>
            <person name="Katagiri S."/>
            <person name="Kikuta A."/>
            <person name="Kobayashi H."/>
            <person name="Kobayashi N."/>
            <person name="Machita K."/>
            <person name="Maehara T."/>
            <person name="Masukawa M."/>
            <person name="Mizubayashi T."/>
            <person name="Mukai Y."/>
            <person name="Nagasaki H."/>
            <person name="Nagata Y."/>
            <person name="Naito S."/>
            <person name="Nakashima M."/>
            <person name="Nakama Y."/>
            <person name="Nakamichi Y."/>
            <person name="Nakamura M."/>
            <person name="Meguro A."/>
            <person name="Negishi M."/>
            <person name="Ohta I."/>
            <person name="Ohta T."/>
            <person name="Okamoto M."/>
            <person name="Ono N."/>
            <person name="Saji S."/>
            <person name="Sakaguchi M."/>
            <person name="Sakai K."/>
            <person name="Shibata M."/>
            <person name="Shimokawa T."/>
            <person name="Song J."/>
            <person name="Takazaki Y."/>
            <person name="Terasawa K."/>
            <person name="Tsugane M."/>
            <person name="Tsuji K."/>
            <person name="Ueda S."/>
            <person name="Waki K."/>
            <person name="Yamagata H."/>
            <person name="Yamamoto M."/>
            <person name="Yamamoto S."/>
            <person name="Yamane H."/>
            <person name="Yoshiki S."/>
            <person name="Yoshihara R."/>
            <person name="Yukawa K."/>
            <person name="Zhong H."/>
            <person name="Yano M."/>
            <person name="Yuan Q."/>
            <person name="Ouyang S."/>
            <person name="Liu J."/>
            <person name="Jones K.M."/>
            <person name="Gansberger K."/>
            <person name="Moffat K."/>
            <person name="Hill J."/>
            <person name="Bera J."/>
            <person name="Fadrosh D."/>
            <person name="Jin S."/>
            <person name="Johri S."/>
            <person name="Kim M."/>
            <person name="Overton L."/>
            <person name="Reardon M."/>
            <person name="Tsitrin T."/>
            <person name="Vuong H."/>
            <person name="Weaver B."/>
            <person name="Ciecko A."/>
            <person name="Tallon L."/>
            <person name="Jackson J."/>
            <person name="Pai G."/>
            <person name="Aken S.V."/>
            <person name="Utterback T."/>
            <person name="Reidmuller S."/>
            <person name="Feldblyum T."/>
            <person name="Hsiao J."/>
            <person name="Zismann V."/>
            <person name="Iobst S."/>
            <person name="de Vazeille A.R."/>
            <person name="Buell C.R."/>
            <person name="Ying K."/>
            <person name="Li Y."/>
            <person name="Lu T."/>
            <person name="Huang Y."/>
            <person name="Zhao Q."/>
            <person name="Feng Q."/>
            <person name="Zhang L."/>
            <person name="Zhu J."/>
            <person name="Weng Q."/>
            <person name="Mu J."/>
            <person name="Lu Y."/>
            <person name="Fan D."/>
            <person name="Liu Y."/>
            <person name="Guan J."/>
            <person name="Zhang Y."/>
            <person name="Yu S."/>
            <person name="Liu X."/>
            <person name="Zhang Y."/>
            <person name="Hong G."/>
            <person name="Han B."/>
            <person name="Choisne N."/>
            <person name="Demange N."/>
            <person name="Orjeda G."/>
            <person name="Samain S."/>
            <person name="Cattolico L."/>
            <person name="Pelletier E."/>
            <person name="Couloux A."/>
            <person name="Segurens B."/>
            <person name="Wincker P."/>
            <person name="D'Hont A."/>
            <person name="Scarpelli C."/>
            <person name="Weissenbach J."/>
            <person name="Salanoubat M."/>
            <person name="Quetier F."/>
            <person name="Yu Y."/>
            <person name="Kim H.R."/>
            <person name="Rambo T."/>
            <person name="Currie J."/>
            <person name="Collura K."/>
            <person name="Luo M."/>
            <person name="Yang T."/>
            <person name="Ammiraju J.S.S."/>
            <person name="Engler F."/>
            <person name="Soderlund C."/>
            <person name="Wing R.A."/>
            <person name="Palmer L.E."/>
            <person name="de la Bastide M."/>
            <person name="Spiegel L."/>
            <person name="Nascimento L."/>
            <person name="Zutavern T."/>
            <person name="O'Shaughnessy A."/>
            <person name="Dike S."/>
            <person name="Dedhia N."/>
            <person name="Preston R."/>
            <person name="Balija V."/>
            <person name="McCombie W.R."/>
            <person name="Chow T."/>
            <person name="Chen H."/>
            <person name="Chung M."/>
            <person name="Chen C."/>
            <person name="Shaw J."/>
            <person name="Wu H."/>
            <person name="Hsiao K."/>
            <person name="Chao Y."/>
            <person name="Chu M."/>
            <person name="Cheng C."/>
            <person name="Hour A."/>
            <person name="Lee P."/>
            <person name="Lin S."/>
            <person name="Lin Y."/>
            <person name="Liou J."/>
            <person name="Liu S."/>
            <person name="Hsing Y."/>
            <person name="Raghuvanshi S."/>
            <person name="Mohanty A."/>
            <person name="Bharti A.K."/>
            <person name="Gaur A."/>
            <person name="Gupta V."/>
            <person name="Kumar D."/>
            <person name="Ravi V."/>
            <person name="Vij S."/>
            <person name="Kapur A."/>
            <person name="Khurana P."/>
            <person name="Khurana P."/>
            <person name="Khurana J.P."/>
            <person name="Tyagi A.K."/>
            <person name="Gaikwad K."/>
            <person name="Singh A."/>
            <person name="Dalal V."/>
            <person name="Srivastava S."/>
            <person name="Dixit A."/>
            <person name="Pal A.K."/>
            <person name="Ghazi I.A."/>
            <person name="Yadav M."/>
            <person name="Pandit A."/>
            <person name="Bhargava A."/>
            <person name="Sureshbabu K."/>
            <person name="Batra K."/>
            <person name="Sharma T.R."/>
            <person name="Mohapatra T."/>
            <person name="Singh N.K."/>
            <person name="Messing J."/>
            <person name="Nelson A.B."/>
            <person name="Fuks G."/>
            <person name="Kavchok S."/>
            <person name="Keizer G."/>
            <person name="Linton E."/>
            <person name="Llaca V."/>
            <person name="Song R."/>
            <person name="Tanyolac B."/>
            <person name="Young S."/>
            <person name="Ho-Il K."/>
            <person name="Hahn J.H."/>
            <person name="Sangsakoo G."/>
            <person name="Vanavichit A."/>
            <person name="de Mattos Luiz.A.T."/>
            <person name="Zimmer P.D."/>
            <person name="Malone G."/>
            <person name="Dellagostin O."/>
            <person name="de Oliveira A.C."/>
            <person name="Bevan M."/>
            <person name="Bancroft I."/>
            <person name="Minx P."/>
            <person name="Cordum H."/>
            <person name="Wilson R."/>
            <person name="Cheng Z."/>
            <person name="Jin W."/>
            <person name="Jiang J."/>
            <person name="Leong S.A."/>
            <person name="Iwama H."/>
            <person name="Gojobori T."/>
            <person name="Itoh T."/>
            <person name="Niimura Y."/>
            <person name="Fujii Y."/>
            <person name="Habara T."/>
            <person name="Sakai H."/>
            <person name="Sato Y."/>
            <person name="Wilson G."/>
            <person name="Kumar K."/>
            <person name="McCouch S."/>
            <person name="Juretic N."/>
            <person name="Hoen D."/>
            <person name="Wright S."/>
            <person name="Bruskiewich R."/>
            <person name="Bureau T."/>
            <person name="Miyao A."/>
            <person name="Hirochika H."/>
            <person name="Nishikawa T."/>
            <person name="Kadowaki K."/>
            <person name="Sugiura M."/>
            <person name="Burr B."/>
            <person name="Sasaki T."/>
        </authorList>
    </citation>
    <scope>NUCLEOTIDE SEQUENCE [LARGE SCALE GENOMIC DNA]</scope>
    <source>
        <strain evidence="3">cv. Nipponbare</strain>
    </source>
</reference>
<name>Q850W7_ORYSJ</name>
<feature type="region of interest" description="Disordered" evidence="1">
    <location>
        <begin position="1"/>
        <end position="26"/>
    </location>
</feature>
<evidence type="ECO:0000256" key="1">
    <source>
        <dbReference type="SAM" id="MobiDB-lite"/>
    </source>
</evidence>
<feature type="compositionally biased region" description="Low complexity" evidence="1">
    <location>
        <begin position="188"/>
        <end position="222"/>
    </location>
</feature>
<accession>Q850W7</accession>
<organism evidence="2 3">
    <name type="scientific">Oryza sativa subsp. japonica</name>
    <name type="common">Rice</name>
    <dbReference type="NCBI Taxonomy" id="39947"/>
    <lineage>
        <taxon>Eukaryota</taxon>
        <taxon>Viridiplantae</taxon>
        <taxon>Streptophyta</taxon>
        <taxon>Embryophyta</taxon>
        <taxon>Tracheophyta</taxon>
        <taxon>Spermatophyta</taxon>
        <taxon>Magnoliopsida</taxon>
        <taxon>Liliopsida</taxon>
        <taxon>Poales</taxon>
        <taxon>Poaceae</taxon>
        <taxon>BOP clade</taxon>
        <taxon>Oryzoideae</taxon>
        <taxon>Oryzeae</taxon>
        <taxon>Oryzinae</taxon>
        <taxon>Oryza</taxon>
        <taxon>Oryza sativa</taxon>
    </lineage>
</organism>
<dbReference type="Proteomes" id="UP000000763">
    <property type="component" value="Chromosome 3"/>
</dbReference>
<reference evidence="3" key="2">
    <citation type="journal article" date="2008" name="Nucleic Acids Res.">
        <title>The rice annotation project database (RAP-DB): 2008 update.</title>
        <authorList>
            <consortium name="The rice annotation project (RAP)"/>
        </authorList>
    </citation>
    <scope>GENOME REANNOTATION</scope>
    <source>
        <strain evidence="3">cv. Nipponbare</strain>
    </source>
</reference>
<sequence>MATVTESSWARLAASGGGAGDGRRGRRWAWPAAAEGGAGRRWWEVHDDGLKEAKVATTLMWWRDEAERTPTVRLTGKRESKLSEEALAAALDPGGKVALGWASSGGRWGRSGGRPQRPWIPAARSRSAIDGLLASSRHGVDRTVDGTARSRSAGRRAPELAPEFDGSSLRWKKVKAAERRSLWHGDLASDSASVDSDSIDSAYADSSSTSADSASTGDSASTMPGVEVAKRAARPGTARARVRHGPFRHGPLGTAHETGRAVPTHVPSRRPKHGPWMAGPCRHGMRVARRAVPGHAGYRFRRASGRPFWPGPFGHL</sequence>
<protein>
    <submittedName>
        <fullName evidence="2">Uncharacterized protein</fullName>
    </submittedName>
</protein>
<gene>
    <name evidence="2" type="primary">OSJNBa0037J17.6</name>
</gene>
<evidence type="ECO:0000313" key="3">
    <source>
        <dbReference type="Proteomes" id="UP000000763"/>
    </source>
</evidence>
<feature type="region of interest" description="Disordered" evidence="1">
    <location>
        <begin position="188"/>
        <end position="281"/>
    </location>
</feature>
<proteinExistence type="predicted"/>
<feature type="region of interest" description="Disordered" evidence="1">
    <location>
        <begin position="140"/>
        <end position="164"/>
    </location>
</feature>
<dbReference type="AlphaFoldDB" id="Q850W7"/>
<evidence type="ECO:0000313" key="2">
    <source>
        <dbReference type="EMBL" id="AAO37494.1"/>
    </source>
</evidence>